<dbReference type="KEGG" id="cfo:105251257"/>
<organism evidence="2">
    <name type="scientific">Camponotus floridanus</name>
    <name type="common">Florida carpenter ant</name>
    <dbReference type="NCBI Taxonomy" id="104421"/>
    <lineage>
        <taxon>Eukaryota</taxon>
        <taxon>Metazoa</taxon>
        <taxon>Ecdysozoa</taxon>
        <taxon>Arthropoda</taxon>
        <taxon>Hexapoda</taxon>
        <taxon>Insecta</taxon>
        <taxon>Pterygota</taxon>
        <taxon>Neoptera</taxon>
        <taxon>Endopterygota</taxon>
        <taxon>Hymenoptera</taxon>
        <taxon>Apocrita</taxon>
        <taxon>Aculeata</taxon>
        <taxon>Formicoidea</taxon>
        <taxon>Formicidae</taxon>
        <taxon>Formicinae</taxon>
        <taxon>Camponotus</taxon>
    </lineage>
</organism>
<accession>E2ADT3</accession>
<dbReference type="FunCoup" id="E2ADT3">
    <property type="interactions" value="394"/>
</dbReference>
<dbReference type="AlphaFoldDB" id="E2ADT3"/>
<dbReference type="Proteomes" id="UP000000311">
    <property type="component" value="Unassembled WGS sequence"/>
</dbReference>
<dbReference type="InParanoid" id="E2ADT3"/>
<dbReference type="GO" id="GO:0042721">
    <property type="term" value="C:TIM22 mitochondrial import inner membrane insertion complex"/>
    <property type="evidence" value="ECO:0007669"/>
    <property type="project" value="InterPro"/>
</dbReference>
<reference evidence="1 2" key="1">
    <citation type="journal article" date="2010" name="Science">
        <title>Genomic comparison of the ants Camponotus floridanus and Harpegnathos saltator.</title>
        <authorList>
            <person name="Bonasio R."/>
            <person name="Zhang G."/>
            <person name="Ye C."/>
            <person name="Mutti N.S."/>
            <person name="Fang X."/>
            <person name="Qin N."/>
            <person name="Donahue G."/>
            <person name="Yang P."/>
            <person name="Li Q."/>
            <person name="Li C."/>
            <person name="Zhang P."/>
            <person name="Huang Z."/>
            <person name="Berger S.L."/>
            <person name="Reinberg D."/>
            <person name="Wang J."/>
            <person name="Liebig J."/>
        </authorList>
    </citation>
    <scope>NUCLEOTIDE SEQUENCE [LARGE SCALE GENOMIC DNA]</scope>
    <source>
        <strain evidence="2">C129</strain>
    </source>
</reference>
<dbReference type="OMA" id="WRLKWKM"/>
<protein>
    <submittedName>
        <fullName evidence="1">Uncharacterized protein C19orf52</fullName>
    </submittedName>
</protein>
<sequence length="221" mass="25970">MNSQQIIQLPYRLKAVFKLFTSRFNEIGNKINNYEMPEKIKGTFLERWANYWHTLYKDYKGVAIDAVIDCKKRPVHAAIYTTFLGGCFYSSRCNPDETTFREQLIQSSIKLIQVGEPIRNPVSVQHIQWLEQCYNEGLVRTLNLGILSLIWLDNYDKDCSLYKAVCPYLKPRFVTFHERVVDIGFLNKWWLLERKMKDYDINEAEFSVTQITNNVNTTSAT</sequence>
<dbReference type="STRING" id="104421.E2ADT3"/>
<dbReference type="Pfam" id="PF10171">
    <property type="entry name" value="Tim29"/>
    <property type="match status" value="1"/>
</dbReference>
<dbReference type="EMBL" id="GL438820">
    <property type="protein sequence ID" value="EFN68445.1"/>
    <property type="molecule type" value="Genomic_DNA"/>
</dbReference>
<keyword evidence="2" id="KW-1185">Reference proteome</keyword>
<evidence type="ECO:0000313" key="2">
    <source>
        <dbReference type="Proteomes" id="UP000000311"/>
    </source>
</evidence>
<gene>
    <name evidence="1" type="ORF">EAG_10418</name>
</gene>
<evidence type="ECO:0000313" key="1">
    <source>
        <dbReference type="EMBL" id="EFN68445.1"/>
    </source>
</evidence>
<dbReference type="InterPro" id="IPR019322">
    <property type="entry name" value="TIMM29"/>
</dbReference>
<proteinExistence type="predicted"/>
<name>E2ADT3_CAMFO</name>
<dbReference type="PANTHER" id="PTHR21435:SF1">
    <property type="entry name" value="MITOCHONDRIAL IMPORT INNER MEMBRANE TRANSLOCASE SUBUNIT TIM29"/>
    <property type="match status" value="1"/>
</dbReference>
<dbReference type="GO" id="GO:0045039">
    <property type="term" value="P:protein insertion into mitochondrial inner membrane"/>
    <property type="evidence" value="ECO:0007669"/>
    <property type="project" value="TreeGrafter"/>
</dbReference>
<dbReference type="PANTHER" id="PTHR21435">
    <property type="entry name" value="MITOCHONDRIAL IMPORT INNER MEMBRANE TRANSLOCASE SUBUNIT TIM29"/>
    <property type="match status" value="1"/>
</dbReference>
<dbReference type="OrthoDB" id="5970620at2759"/>